<reference evidence="1" key="1">
    <citation type="journal article" date="2020" name="Nat. Commun.">
        <title>Large-scale genome sequencing of mycorrhizal fungi provides insights into the early evolution of symbiotic traits.</title>
        <authorList>
            <person name="Miyauchi S."/>
            <person name="Kiss E."/>
            <person name="Kuo A."/>
            <person name="Drula E."/>
            <person name="Kohler A."/>
            <person name="Sanchez-Garcia M."/>
            <person name="Morin E."/>
            <person name="Andreopoulos B."/>
            <person name="Barry K.W."/>
            <person name="Bonito G."/>
            <person name="Buee M."/>
            <person name="Carver A."/>
            <person name="Chen C."/>
            <person name="Cichocki N."/>
            <person name="Clum A."/>
            <person name="Culley D."/>
            <person name="Crous P.W."/>
            <person name="Fauchery L."/>
            <person name="Girlanda M."/>
            <person name="Hayes R.D."/>
            <person name="Keri Z."/>
            <person name="LaButti K."/>
            <person name="Lipzen A."/>
            <person name="Lombard V."/>
            <person name="Magnuson J."/>
            <person name="Maillard F."/>
            <person name="Murat C."/>
            <person name="Nolan M."/>
            <person name="Ohm R.A."/>
            <person name="Pangilinan J."/>
            <person name="Pereira M.F."/>
            <person name="Perotto S."/>
            <person name="Peter M."/>
            <person name="Pfister S."/>
            <person name="Riley R."/>
            <person name="Sitrit Y."/>
            <person name="Stielow J.B."/>
            <person name="Szollosi G."/>
            <person name="Zifcakova L."/>
            <person name="Stursova M."/>
            <person name="Spatafora J.W."/>
            <person name="Tedersoo L."/>
            <person name="Vaario L.M."/>
            <person name="Yamada A."/>
            <person name="Yan M."/>
            <person name="Wang P."/>
            <person name="Xu J."/>
            <person name="Bruns T."/>
            <person name="Baldrian P."/>
            <person name="Vilgalys R."/>
            <person name="Dunand C."/>
            <person name="Henrissat B."/>
            <person name="Grigoriev I.V."/>
            <person name="Hibbett D."/>
            <person name="Nagy L.G."/>
            <person name="Martin F.M."/>
        </authorList>
    </citation>
    <scope>NUCLEOTIDE SEQUENCE</scope>
    <source>
        <strain evidence="1">UH-Tt-Lm1</strain>
    </source>
</reference>
<organism evidence="1 2">
    <name type="scientific">Thelephora terrestris</name>
    <dbReference type="NCBI Taxonomy" id="56493"/>
    <lineage>
        <taxon>Eukaryota</taxon>
        <taxon>Fungi</taxon>
        <taxon>Dikarya</taxon>
        <taxon>Basidiomycota</taxon>
        <taxon>Agaricomycotina</taxon>
        <taxon>Agaricomycetes</taxon>
        <taxon>Thelephorales</taxon>
        <taxon>Thelephoraceae</taxon>
        <taxon>Thelephora</taxon>
    </lineage>
</organism>
<protein>
    <submittedName>
        <fullName evidence="1">Uncharacterized protein</fullName>
    </submittedName>
</protein>
<name>A0A9P6L415_9AGAM</name>
<keyword evidence="2" id="KW-1185">Reference proteome</keyword>
<dbReference type="OrthoDB" id="2745898at2759"/>
<dbReference type="AlphaFoldDB" id="A0A9P6L415"/>
<accession>A0A9P6L415</accession>
<dbReference type="EMBL" id="WIUZ02000013">
    <property type="protein sequence ID" value="KAF9781755.1"/>
    <property type="molecule type" value="Genomic_DNA"/>
</dbReference>
<proteinExistence type="predicted"/>
<evidence type="ECO:0000313" key="2">
    <source>
        <dbReference type="Proteomes" id="UP000736335"/>
    </source>
</evidence>
<comment type="caution">
    <text evidence="1">The sequence shown here is derived from an EMBL/GenBank/DDBJ whole genome shotgun (WGS) entry which is preliminary data.</text>
</comment>
<reference evidence="1" key="2">
    <citation type="submission" date="2020-11" db="EMBL/GenBank/DDBJ databases">
        <authorList>
            <consortium name="DOE Joint Genome Institute"/>
            <person name="Kuo A."/>
            <person name="Miyauchi S."/>
            <person name="Kiss E."/>
            <person name="Drula E."/>
            <person name="Kohler A."/>
            <person name="Sanchez-Garcia M."/>
            <person name="Andreopoulos B."/>
            <person name="Barry K.W."/>
            <person name="Bonito G."/>
            <person name="Buee M."/>
            <person name="Carver A."/>
            <person name="Chen C."/>
            <person name="Cichocki N."/>
            <person name="Clum A."/>
            <person name="Culley D."/>
            <person name="Crous P.W."/>
            <person name="Fauchery L."/>
            <person name="Girlanda M."/>
            <person name="Hayes R."/>
            <person name="Keri Z."/>
            <person name="Labutti K."/>
            <person name="Lipzen A."/>
            <person name="Lombard V."/>
            <person name="Magnuson J."/>
            <person name="Maillard F."/>
            <person name="Morin E."/>
            <person name="Murat C."/>
            <person name="Nolan M."/>
            <person name="Ohm R."/>
            <person name="Pangilinan J."/>
            <person name="Pereira M."/>
            <person name="Perotto S."/>
            <person name="Peter M."/>
            <person name="Riley R."/>
            <person name="Sitrit Y."/>
            <person name="Stielow B."/>
            <person name="Szollosi G."/>
            <person name="Zifcakova L."/>
            <person name="Stursova M."/>
            <person name="Spatafora J.W."/>
            <person name="Tedersoo L."/>
            <person name="Vaario L.-M."/>
            <person name="Yamada A."/>
            <person name="Yan M."/>
            <person name="Wang P."/>
            <person name="Xu J."/>
            <person name="Bruns T."/>
            <person name="Baldrian P."/>
            <person name="Vilgalys R."/>
            <person name="Henrissat B."/>
            <person name="Grigoriev I.V."/>
            <person name="Hibbett D."/>
            <person name="Nagy L.G."/>
            <person name="Martin F.M."/>
        </authorList>
    </citation>
    <scope>NUCLEOTIDE SEQUENCE</scope>
    <source>
        <strain evidence="1">UH-Tt-Lm1</strain>
    </source>
</reference>
<dbReference type="Proteomes" id="UP000736335">
    <property type="component" value="Unassembled WGS sequence"/>
</dbReference>
<evidence type="ECO:0000313" key="1">
    <source>
        <dbReference type="EMBL" id="KAF9781755.1"/>
    </source>
</evidence>
<sequence length="440" mass="50327">MVELSLLIRSLGRALRSLVGKSKGKNVATNVAEQPVGLTTIYHGCMGLPQELIYRIVDMLRDDLPTLKACSLTCKAMLASTRHLVHRTLYLTRRNNESVPKKRNLHHKSNYHPLCFLSHASKRGILQYALEVHIRDPGMFTPDTLRPHLHHFQTLDRVHTLTVEYYDAFSWANQHKTCFAHFYPTLTSLTLRRSAGPYRLLMDFALQFPNLENLCLEHLRDEIETALDSTVPDVVDPSPPLNGRLRLVGPGDAEPWPTLSFVHELDKRFNFRSVELDDSFGVFARYMLGQCAHTLEEVTIVVPPCVVGHVELISLKFSGCAALRRLTLRTVLPRLWCVAYEMLQITTITSPVFREFVLELGGLFSDFGWPANAYWGRWSLVDQFLEQKFAGHDDFKLIVRTGEHRDLQTFYRHIKGTFPLLASKACIHFETSPLIDKHWG</sequence>
<gene>
    <name evidence="1" type="ORF">BJ322DRAFT_242928</name>
</gene>